<proteinExistence type="predicted"/>
<evidence type="ECO:0000313" key="1">
    <source>
        <dbReference type="EMBL" id="KAJ2970547.1"/>
    </source>
</evidence>
<sequence>MESLRSILTPTLLRQVVAARMPYDRHAALDFSAVGQAVFNDSSFGLNIKDSVFPVLQVLSRLGLENVPDLMHFLPEPHDKDFPELCLGMVILLDQAPRALCTGMDERWAFAYFDVISQRFTKSWSSLSVDVRPDLYHRWAGATGTSFEYWAVARFWFGAPLVHAESAETQEIALSYTGNTRKIVELATGEADPHLARRDEILSDLYAFPRVFSAGPPEGPQVTVTTFIFWMSMLMDIHAPIIRKFGHYPYKSAIQGRESSPEEIEWMDKTGHFGDASPDVARKIREDIERGVWTPLGKELHEPTQIFQLDCHDQVGAGPAGLAVAKTLLHNTPKGDFKVTIFDAQHDVGGLWPTSKSDVGRQIHPLMVANQSRHTMHFSDLAWDDTIPHLPQAWMVGQYLKRFTAKYLTSSSDFELRLKTRVAQTEKLDGSWKVTVQSEKGEETGQFDHLVVASGYFGEPIVPASFRESASVPVIHSSHYRDLQSLLGSSGKGGKILVAGGQMSGVEIAATIGTHLSNEIHSPDESSIPNVEKYRILHVSPRQPWVIPLHTTPEPKWKAPPFLPHDFCSYNRNNRPLPLTNTQGHITEDRAKVVHGILHGNLGLRQTVAAGSVDQNSHTRSDPPYISCSDWYCDLVRSGLIELQDGRLESIRDSTAQVGGCSIDDVAAVVLATGFDPEPSVNFLPKDTLKTLNYSPAHPSLLLALAFHGTHHPEVSNLGFVGFYRGAFWGVIQMQARFLAALWSSEGPSNTLRDKIAEDDGIKRTLALRDDPRLSQFPMGDYPFLMQEFASSLSLDIAPPLATDAPNLTTNGLPLEIFVPCRYSPRNEDGANNANAKKLMQDAAAVLRDGLTTPRFVARAVFRSLLGTWKLERDLRSKLPTHPSGHFSGTAQFLLRARTKEGIQCTTKEGTTVPDCEEGESYEYLYIEDGEFKTDQGFGFRATRRYIYRYDEATGVMSVWFAKPDDNKRVDYFFHELEFEDPPIVGGGHKNGWPAKSGHLCIDDYYNVKYNFVFDAVNLESWRISAGEADASDDGTFIMLEDWHKNMGIIHELSRTCSLCALVIKAWRLERPIVVDERLRSGDIPPSMMPDDLDYDVVDVEPYQTGKVSVRIQRYTDRANDGRHNVEFFLNVAIEVEGARTSWDTYEKLEASFRVSNGDGVVHGNVKDSLVQEEPLSNCAVQIAQTWVENCNANHKSCVATPSQLPSRLIDLCESASTGQIFLRETGGSLHEGDTRYVALSHCWGGGDTICTIRSNLESHKLGIDVSRLPKSFKDGVEVAQKLGLRYIWIDSLCIIQDDVMDWQKEAAAMAMVYRDAHLVLAASRGSADSEGFLGPPTAAQKQR</sequence>
<comment type="caution">
    <text evidence="1">The sequence shown here is derived from an EMBL/GenBank/DDBJ whole genome shotgun (WGS) entry which is preliminary data.</text>
</comment>
<reference evidence="1" key="1">
    <citation type="submission" date="2022-08" db="EMBL/GenBank/DDBJ databases">
        <title>Genome Sequence of Lecanicillium fungicola.</title>
        <authorList>
            <person name="Buettner E."/>
        </authorList>
    </citation>
    <scope>NUCLEOTIDE SEQUENCE</scope>
    <source>
        <strain evidence="1">Babe33</strain>
    </source>
</reference>
<keyword evidence="2" id="KW-1185">Reference proteome</keyword>
<evidence type="ECO:0000313" key="2">
    <source>
        <dbReference type="Proteomes" id="UP001143910"/>
    </source>
</evidence>
<name>A0ACC1MV67_9HYPO</name>
<gene>
    <name evidence="1" type="ORF">NQ176_g8137</name>
</gene>
<dbReference type="EMBL" id="JANJQO010001516">
    <property type="protein sequence ID" value="KAJ2970547.1"/>
    <property type="molecule type" value="Genomic_DNA"/>
</dbReference>
<dbReference type="Proteomes" id="UP001143910">
    <property type="component" value="Unassembled WGS sequence"/>
</dbReference>
<protein>
    <submittedName>
        <fullName evidence="1">Uncharacterized protein</fullName>
    </submittedName>
</protein>
<organism evidence="1 2">
    <name type="scientific">Zarea fungicola</name>
    <dbReference type="NCBI Taxonomy" id="93591"/>
    <lineage>
        <taxon>Eukaryota</taxon>
        <taxon>Fungi</taxon>
        <taxon>Dikarya</taxon>
        <taxon>Ascomycota</taxon>
        <taxon>Pezizomycotina</taxon>
        <taxon>Sordariomycetes</taxon>
        <taxon>Hypocreomycetidae</taxon>
        <taxon>Hypocreales</taxon>
        <taxon>Cordycipitaceae</taxon>
        <taxon>Zarea</taxon>
    </lineage>
</organism>
<accession>A0ACC1MV67</accession>